<keyword evidence="1" id="KW-1133">Transmembrane helix</keyword>
<evidence type="ECO:0000313" key="3">
    <source>
        <dbReference type="Proteomes" id="UP000184330"/>
    </source>
</evidence>
<dbReference type="Proteomes" id="UP000184330">
    <property type="component" value="Unassembled WGS sequence"/>
</dbReference>
<reference evidence="2 3" key="1">
    <citation type="submission" date="2016-03" db="EMBL/GenBank/DDBJ databases">
        <authorList>
            <person name="Ploux O."/>
        </authorList>
    </citation>
    <scope>NUCLEOTIDE SEQUENCE [LARGE SCALE GENOMIC DNA]</scope>
    <source>
        <strain evidence="2 3">UAMH 11012</strain>
    </source>
</reference>
<dbReference type="AlphaFoldDB" id="A0A1L7XYG5"/>
<keyword evidence="1" id="KW-0472">Membrane</keyword>
<feature type="transmembrane region" description="Helical" evidence="1">
    <location>
        <begin position="59"/>
        <end position="80"/>
    </location>
</feature>
<keyword evidence="1" id="KW-0812">Transmembrane</keyword>
<feature type="transmembrane region" description="Helical" evidence="1">
    <location>
        <begin position="20"/>
        <end position="38"/>
    </location>
</feature>
<proteinExistence type="predicted"/>
<evidence type="ECO:0000256" key="1">
    <source>
        <dbReference type="SAM" id="Phobius"/>
    </source>
</evidence>
<gene>
    <name evidence="2" type="ORF">PAC_19950</name>
</gene>
<protein>
    <submittedName>
        <fullName evidence="2">Uncharacterized protein</fullName>
    </submittedName>
</protein>
<sequence>MTENLLTPAQRRTIIVSLKWHLYVPVAWMIILSPHFHIRKPSYHIHTIRGAKPRFFAGFAIPIILLLLADILLSGFLLLWDNNDDSSNYENFALRCLVFSIWAAWRAAQTLTISLSSQSFDFILCTIDRKVFIVVAKSTFAWTEDG</sequence>
<evidence type="ECO:0000313" key="2">
    <source>
        <dbReference type="EMBL" id="CZR70049.1"/>
    </source>
</evidence>
<accession>A0A1L7XYG5</accession>
<dbReference type="EMBL" id="FJOG01000091">
    <property type="protein sequence ID" value="CZR70049.1"/>
    <property type="molecule type" value="Genomic_DNA"/>
</dbReference>
<organism evidence="2 3">
    <name type="scientific">Phialocephala subalpina</name>
    <dbReference type="NCBI Taxonomy" id="576137"/>
    <lineage>
        <taxon>Eukaryota</taxon>
        <taxon>Fungi</taxon>
        <taxon>Dikarya</taxon>
        <taxon>Ascomycota</taxon>
        <taxon>Pezizomycotina</taxon>
        <taxon>Leotiomycetes</taxon>
        <taxon>Helotiales</taxon>
        <taxon>Mollisiaceae</taxon>
        <taxon>Phialocephala</taxon>
        <taxon>Phialocephala fortinii species complex</taxon>
    </lineage>
</organism>
<name>A0A1L7XYG5_9HELO</name>
<keyword evidence="3" id="KW-1185">Reference proteome</keyword>